<gene>
    <name evidence="1" type="ORF">Fmac_005664</name>
</gene>
<evidence type="ECO:0000313" key="1">
    <source>
        <dbReference type="EMBL" id="KAL2344379.1"/>
    </source>
</evidence>
<evidence type="ECO:0000313" key="2">
    <source>
        <dbReference type="Proteomes" id="UP001603857"/>
    </source>
</evidence>
<comment type="caution">
    <text evidence="1">The sequence shown here is derived from an EMBL/GenBank/DDBJ whole genome shotgun (WGS) entry which is preliminary data.</text>
</comment>
<proteinExistence type="predicted"/>
<keyword evidence="2" id="KW-1185">Reference proteome</keyword>
<organism evidence="1 2">
    <name type="scientific">Flemingia macrophylla</name>
    <dbReference type="NCBI Taxonomy" id="520843"/>
    <lineage>
        <taxon>Eukaryota</taxon>
        <taxon>Viridiplantae</taxon>
        <taxon>Streptophyta</taxon>
        <taxon>Embryophyta</taxon>
        <taxon>Tracheophyta</taxon>
        <taxon>Spermatophyta</taxon>
        <taxon>Magnoliopsida</taxon>
        <taxon>eudicotyledons</taxon>
        <taxon>Gunneridae</taxon>
        <taxon>Pentapetalae</taxon>
        <taxon>rosids</taxon>
        <taxon>fabids</taxon>
        <taxon>Fabales</taxon>
        <taxon>Fabaceae</taxon>
        <taxon>Papilionoideae</taxon>
        <taxon>50 kb inversion clade</taxon>
        <taxon>NPAAA clade</taxon>
        <taxon>indigoferoid/millettioid clade</taxon>
        <taxon>Phaseoleae</taxon>
        <taxon>Flemingia</taxon>
    </lineage>
</organism>
<dbReference type="EMBL" id="JBGMDY010000002">
    <property type="protein sequence ID" value="KAL2344379.1"/>
    <property type="molecule type" value="Genomic_DNA"/>
</dbReference>
<name>A0ABD1N8E0_9FABA</name>
<reference evidence="1 2" key="1">
    <citation type="submission" date="2024-08" db="EMBL/GenBank/DDBJ databases">
        <title>Insights into the chromosomal genome structure of Flemingia macrophylla.</title>
        <authorList>
            <person name="Ding Y."/>
            <person name="Zhao Y."/>
            <person name="Bi W."/>
            <person name="Wu M."/>
            <person name="Zhao G."/>
            <person name="Gong Y."/>
            <person name="Li W."/>
            <person name="Zhang P."/>
        </authorList>
    </citation>
    <scope>NUCLEOTIDE SEQUENCE [LARGE SCALE GENOMIC DNA]</scope>
    <source>
        <strain evidence="1">DYQJB</strain>
        <tissue evidence="1">Leaf</tissue>
    </source>
</reference>
<dbReference type="AlphaFoldDB" id="A0ABD1N8E0"/>
<accession>A0ABD1N8E0</accession>
<dbReference type="Proteomes" id="UP001603857">
    <property type="component" value="Unassembled WGS sequence"/>
</dbReference>
<protein>
    <submittedName>
        <fullName evidence="1">Uncharacterized protein</fullName>
    </submittedName>
</protein>
<sequence>MAQPVTPHYGRSQNRYGHSQEYYNRIEFSLLGYFFSFIQHKLPRDFLALGSNGNFHGHPAIPSNWRCLFNGDCLHHEFP</sequence>